<dbReference type="SMART" id="SM00418">
    <property type="entry name" value="HTH_ARSR"/>
    <property type="match status" value="1"/>
</dbReference>
<dbReference type="RefSeq" id="WP_275088240.1">
    <property type="nucleotide sequence ID" value="NZ_CP119078.1"/>
</dbReference>
<sequence length="115" mass="13081">MLATKLLSAKEKKYTKIFAALGDQIRWSLVLRLGKGTPQSISQLTQGSNLTRQAITKHLKILQNANIVHCTRAGRESLFTLEAQTFNDMKNYLDFVARQWDQALSRLKAFVENDN</sequence>
<evidence type="ECO:0000259" key="1">
    <source>
        <dbReference type="PROSITE" id="PS50987"/>
    </source>
</evidence>
<dbReference type="Proteomes" id="UP001222087">
    <property type="component" value="Chromosome"/>
</dbReference>
<reference evidence="2 3" key="1">
    <citation type="submission" date="2023-02" db="EMBL/GenBank/DDBJ databases">
        <title>Genome Sequence of L. cardiaca H63T.</title>
        <authorList>
            <person name="Lopez A.E."/>
            <person name="Cianciotto N.P."/>
        </authorList>
    </citation>
    <scope>NUCLEOTIDE SEQUENCE [LARGE SCALE GENOMIC DNA]</scope>
    <source>
        <strain evidence="2 3">H63</strain>
    </source>
</reference>
<dbReference type="InterPro" id="IPR036388">
    <property type="entry name" value="WH-like_DNA-bd_sf"/>
</dbReference>
<dbReference type="InterPro" id="IPR036390">
    <property type="entry name" value="WH_DNA-bd_sf"/>
</dbReference>
<dbReference type="EMBL" id="CP119078">
    <property type="protein sequence ID" value="WED42417.1"/>
    <property type="molecule type" value="Genomic_DNA"/>
</dbReference>
<dbReference type="SUPFAM" id="SSF46785">
    <property type="entry name" value="Winged helix' DNA-binding domain"/>
    <property type="match status" value="1"/>
</dbReference>
<name>A0ABY8ATF0_9GAMM</name>
<feature type="domain" description="HTH arsR-type" evidence="1">
    <location>
        <begin position="6"/>
        <end position="101"/>
    </location>
</feature>
<gene>
    <name evidence="2" type="ORF">PXX05_10880</name>
</gene>
<evidence type="ECO:0000313" key="2">
    <source>
        <dbReference type="EMBL" id="WED42417.1"/>
    </source>
</evidence>
<dbReference type="PROSITE" id="PS50987">
    <property type="entry name" value="HTH_ARSR_2"/>
    <property type="match status" value="1"/>
</dbReference>
<dbReference type="PANTHER" id="PTHR38600:SF1">
    <property type="entry name" value="TRANSCRIPTIONAL REGULATORY PROTEIN"/>
    <property type="match status" value="1"/>
</dbReference>
<dbReference type="InterPro" id="IPR001845">
    <property type="entry name" value="HTH_ArsR_DNA-bd_dom"/>
</dbReference>
<protein>
    <submittedName>
        <fullName evidence="2">Helix-turn-helix transcriptional regulator</fullName>
    </submittedName>
</protein>
<dbReference type="Gene3D" id="1.10.10.10">
    <property type="entry name" value="Winged helix-like DNA-binding domain superfamily/Winged helix DNA-binding domain"/>
    <property type="match status" value="1"/>
</dbReference>
<dbReference type="InterPro" id="IPR011991">
    <property type="entry name" value="ArsR-like_HTH"/>
</dbReference>
<organism evidence="2 3">
    <name type="scientific">Legionella cardiaca</name>
    <dbReference type="NCBI Taxonomy" id="1071983"/>
    <lineage>
        <taxon>Bacteria</taxon>
        <taxon>Pseudomonadati</taxon>
        <taxon>Pseudomonadota</taxon>
        <taxon>Gammaproteobacteria</taxon>
        <taxon>Legionellales</taxon>
        <taxon>Legionellaceae</taxon>
        <taxon>Legionella</taxon>
    </lineage>
</organism>
<dbReference type="PANTHER" id="PTHR38600">
    <property type="entry name" value="TRANSCRIPTIONAL REGULATORY PROTEIN"/>
    <property type="match status" value="1"/>
</dbReference>
<dbReference type="PRINTS" id="PR00778">
    <property type="entry name" value="HTHARSR"/>
</dbReference>
<keyword evidence="3" id="KW-1185">Reference proteome</keyword>
<evidence type="ECO:0000313" key="3">
    <source>
        <dbReference type="Proteomes" id="UP001222087"/>
    </source>
</evidence>
<proteinExistence type="predicted"/>
<accession>A0ABY8ATF0</accession>
<dbReference type="CDD" id="cd00090">
    <property type="entry name" value="HTH_ARSR"/>
    <property type="match status" value="1"/>
</dbReference>